<accession>A0ABN1CGP3</accession>
<protein>
    <submittedName>
        <fullName evidence="3">Class II aldolase/adducin family protein</fullName>
    </submittedName>
</protein>
<dbReference type="InterPro" id="IPR001303">
    <property type="entry name" value="Aldolase_II/adducin_N"/>
</dbReference>
<reference evidence="3 4" key="1">
    <citation type="journal article" date="2019" name="Int. J. Syst. Evol. Microbiol.">
        <title>The Global Catalogue of Microorganisms (GCM) 10K type strain sequencing project: providing services to taxonomists for standard genome sequencing and annotation.</title>
        <authorList>
            <consortium name="The Broad Institute Genomics Platform"/>
            <consortium name="The Broad Institute Genome Sequencing Center for Infectious Disease"/>
            <person name="Wu L."/>
            <person name="Ma J."/>
        </authorList>
    </citation>
    <scope>NUCLEOTIDE SEQUENCE [LARGE SCALE GENOMIC DNA]</scope>
    <source>
        <strain evidence="3 4">JCM 14330</strain>
    </source>
</reference>
<sequence>MEKAAGRAGMDEAEWATRVDLAACYRLVAHFRMDDLIYNHISARVPGAHGHFLINPYGMAYEEITASSLIKIDLDGNVVDDGGQDYGVNHAGFVIHSAVHRARPEVDCVIHTHTPAGMAVSALECGLLPLSQTAMFFGKVAMHEYEGVVVDLGEQQRLVADLGDSQAMILRNHGLLTVGPSIAEAFTAMYWLERACQAQAMAMACNAPLHLPAPAVVELTNHLYKPTTRRPFGLLEWPALLRLLDRRDDSYRL</sequence>
<evidence type="ECO:0000256" key="1">
    <source>
        <dbReference type="ARBA" id="ARBA00037961"/>
    </source>
</evidence>
<dbReference type="InterPro" id="IPR036409">
    <property type="entry name" value="Aldolase_II/adducin_N_sf"/>
</dbReference>
<evidence type="ECO:0000259" key="2">
    <source>
        <dbReference type="SMART" id="SM01007"/>
    </source>
</evidence>
<evidence type="ECO:0000313" key="3">
    <source>
        <dbReference type="EMBL" id="GAA0518776.1"/>
    </source>
</evidence>
<keyword evidence="4" id="KW-1185">Reference proteome</keyword>
<dbReference type="EMBL" id="BAAAEN010000017">
    <property type="protein sequence ID" value="GAA0518776.1"/>
    <property type="molecule type" value="Genomic_DNA"/>
</dbReference>
<dbReference type="PANTHER" id="PTHR10672">
    <property type="entry name" value="ADDUCIN"/>
    <property type="match status" value="1"/>
</dbReference>
<dbReference type="Gene3D" id="3.40.225.10">
    <property type="entry name" value="Class II aldolase/adducin N-terminal domain"/>
    <property type="match status" value="1"/>
</dbReference>
<dbReference type="SMART" id="SM01007">
    <property type="entry name" value="Aldolase_II"/>
    <property type="match status" value="1"/>
</dbReference>
<comment type="caution">
    <text evidence="3">The sequence shown here is derived from an EMBL/GenBank/DDBJ whole genome shotgun (WGS) entry which is preliminary data.</text>
</comment>
<dbReference type="Proteomes" id="UP001501706">
    <property type="component" value="Unassembled WGS sequence"/>
</dbReference>
<dbReference type="Pfam" id="PF00596">
    <property type="entry name" value="Aldolase_II"/>
    <property type="match status" value="1"/>
</dbReference>
<dbReference type="PANTHER" id="PTHR10672:SF3">
    <property type="entry name" value="PROTEIN HU-LI TAI SHAO"/>
    <property type="match status" value="1"/>
</dbReference>
<dbReference type="InterPro" id="IPR051017">
    <property type="entry name" value="Aldolase-II_Adducin_sf"/>
</dbReference>
<dbReference type="NCBIfam" id="NF005451">
    <property type="entry name" value="PRK07044.1"/>
    <property type="match status" value="1"/>
</dbReference>
<name>A0ABN1CGP3_9BURK</name>
<comment type="similarity">
    <text evidence="1">Belongs to the aldolase class II family.</text>
</comment>
<evidence type="ECO:0000313" key="4">
    <source>
        <dbReference type="Proteomes" id="UP001501706"/>
    </source>
</evidence>
<dbReference type="SUPFAM" id="SSF53639">
    <property type="entry name" value="AraD/HMP-PK domain-like"/>
    <property type="match status" value="1"/>
</dbReference>
<feature type="domain" description="Class II aldolase/adducin N-terminal" evidence="2">
    <location>
        <begin position="19"/>
        <end position="200"/>
    </location>
</feature>
<proteinExistence type="inferred from homology"/>
<organism evidence="3 4">
    <name type="scientific">Pigmentiphaga daeguensis</name>
    <dbReference type="NCBI Taxonomy" id="414049"/>
    <lineage>
        <taxon>Bacteria</taxon>
        <taxon>Pseudomonadati</taxon>
        <taxon>Pseudomonadota</taxon>
        <taxon>Betaproteobacteria</taxon>
        <taxon>Burkholderiales</taxon>
        <taxon>Alcaligenaceae</taxon>
        <taxon>Pigmentiphaga</taxon>
    </lineage>
</organism>
<gene>
    <name evidence="3" type="ORF">GCM10009097_40410</name>
</gene>
<dbReference type="RefSeq" id="WP_343928084.1">
    <property type="nucleotide sequence ID" value="NZ_BAAAEN010000017.1"/>
</dbReference>